<protein>
    <recommendedName>
        <fullName evidence="3">Bud22 domain-containing protein</fullName>
    </recommendedName>
</protein>
<feature type="domain" description="Bud22" evidence="3">
    <location>
        <begin position="35"/>
        <end position="433"/>
    </location>
</feature>
<gene>
    <name evidence="4" type="ORF">PAAG_01304</name>
</gene>
<dbReference type="GO" id="GO:0030490">
    <property type="term" value="P:maturation of SSU-rRNA"/>
    <property type="evidence" value="ECO:0007669"/>
    <property type="project" value="TreeGrafter"/>
</dbReference>
<evidence type="ECO:0000313" key="4">
    <source>
        <dbReference type="EMBL" id="EEH38383.2"/>
    </source>
</evidence>
<dbReference type="EMBL" id="KN293993">
    <property type="protein sequence ID" value="EEH38383.2"/>
    <property type="molecule type" value="Genomic_DNA"/>
</dbReference>
<dbReference type="PANTHER" id="PTHR23325:SF1">
    <property type="entry name" value="SERUM RESPONSE FACTOR-BINDING PROTEIN 1"/>
    <property type="match status" value="1"/>
</dbReference>
<dbReference type="GeneID" id="9100313"/>
<dbReference type="AlphaFoldDB" id="C1GS09"/>
<evidence type="ECO:0000256" key="1">
    <source>
        <dbReference type="ARBA" id="ARBA00023054"/>
    </source>
</evidence>
<feature type="compositionally biased region" description="Low complexity" evidence="2">
    <location>
        <begin position="243"/>
        <end position="263"/>
    </location>
</feature>
<feature type="region of interest" description="Disordered" evidence="2">
    <location>
        <begin position="211"/>
        <end position="276"/>
    </location>
</feature>
<name>C1GS09_PARBA</name>
<dbReference type="GO" id="GO:0030686">
    <property type="term" value="C:90S preribosome"/>
    <property type="evidence" value="ECO:0007669"/>
    <property type="project" value="TreeGrafter"/>
</dbReference>
<organism evidence="4 5">
    <name type="scientific">Paracoccidioides lutzii (strain ATCC MYA-826 / Pb01)</name>
    <name type="common">Paracoccidioides brasiliensis</name>
    <dbReference type="NCBI Taxonomy" id="502779"/>
    <lineage>
        <taxon>Eukaryota</taxon>
        <taxon>Fungi</taxon>
        <taxon>Dikarya</taxon>
        <taxon>Ascomycota</taxon>
        <taxon>Pezizomycotina</taxon>
        <taxon>Eurotiomycetes</taxon>
        <taxon>Eurotiomycetidae</taxon>
        <taxon>Onygenales</taxon>
        <taxon>Ajellomycetaceae</taxon>
        <taxon>Paracoccidioides</taxon>
    </lineage>
</organism>
<dbReference type="Proteomes" id="UP000002059">
    <property type="component" value="Partially assembled WGS sequence"/>
</dbReference>
<dbReference type="InterPro" id="IPR015158">
    <property type="entry name" value="Bud22_dom"/>
</dbReference>
<dbReference type="RefSeq" id="XP_015701088.1">
    <property type="nucleotide sequence ID" value="XM_015844307.1"/>
</dbReference>
<evidence type="ECO:0000313" key="5">
    <source>
        <dbReference type="Proteomes" id="UP000002059"/>
    </source>
</evidence>
<sequence>MPKRKRTEFEEANLSNSEDRRLGAQIAVLEQKIVHGSQLIHRALKTARGFERQKLGRRQKTAKQRNETVQLSRISEEIQALKCLDLTVTAERQLLKHLVKTKRIAESPAFAKLSEKRPLPEGPKNGPKANVIARLFKSNPVRDVFPGIIDGIRGILGIVEGIPAEKMKDHENTTNLKSKLSDEVGAKLNSGEHEDFEGDLEMDDADLDQQNARLASSSESGSDDDDEGSDARPQRNTARYDPAADLSLSSASSVASADSTPAAKINGSKFTNKNPETTFLPSLTVGGYWSGSESADEDATAVAAAIQPRKNRMGQQARRKLWEKKFGSGANHLMKMSQEKDRSRDSGWDMRKGATSHDAMRGKRGRGGGFPRAMSFRRPKDKRVERVPDRNIGRPKAPQTSEQKPLHPSWEAAKKAKEQKSQAAFQGKKIVFD</sequence>
<proteinExistence type="predicted"/>
<evidence type="ECO:0000256" key="2">
    <source>
        <dbReference type="SAM" id="MobiDB-lite"/>
    </source>
</evidence>
<dbReference type="Pfam" id="PF09073">
    <property type="entry name" value="BUD22"/>
    <property type="match status" value="1"/>
</dbReference>
<feature type="compositionally biased region" description="Basic and acidic residues" evidence="2">
    <location>
        <begin position="337"/>
        <end position="352"/>
    </location>
</feature>
<reference evidence="4 5" key="1">
    <citation type="journal article" date="2011" name="PLoS Genet.">
        <title>Comparative genomic analysis of human fungal pathogens causing paracoccidioidomycosis.</title>
        <authorList>
            <person name="Desjardins C.A."/>
            <person name="Champion M.D."/>
            <person name="Holder J.W."/>
            <person name="Muszewska A."/>
            <person name="Goldberg J."/>
            <person name="Bailao A.M."/>
            <person name="Brigido M.M."/>
            <person name="Ferreira M.E."/>
            <person name="Garcia A.M."/>
            <person name="Grynberg M."/>
            <person name="Gujja S."/>
            <person name="Heiman D.I."/>
            <person name="Henn M.R."/>
            <person name="Kodira C.D."/>
            <person name="Leon-Narvaez H."/>
            <person name="Longo L.V."/>
            <person name="Ma L.J."/>
            <person name="Malavazi I."/>
            <person name="Matsuo A.L."/>
            <person name="Morais F.V."/>
            <person name="Pereira M."/>
            <person name="Rodriguez-Brito S."/>
            <person name="Sakthikumar S."/>
            <person name="Salem-Izacc S.M."/>
            <person name="Sykes S.M."/>
            <person name="Teixeira M.M."/>
            <person name="Vallejo M.C."/>
            <person name="Walter M.E."/>
            <person name="Yandava C."/>
            <person name="Young S."/>
            <person name="Zeng Q."/>
            <person name="Zucker J."/>
            <person name="Felipe M.S."/>
            <person name="Goldman G.H."/>
            <person name="Haas B.J."/>
            <person name="McEwen J.G."/>
            <person name="Nino-Vega G."/>
            <person name="Puccia R."/>
            <person name="San-Blas G."/>
            <person name="Soares C.M."/>
            <person name="Birren B.W."/>
            <person name="Cuomo C.A."/>
        </authorList>
    </citation>
    <scope>NUCLEOTIDE SEQUENCE [LARGE SCALE GENOMIC DNA]</scope>
    <source>
        <strain evidence="5">ATCC MYA-826 / Pb01</strain>
    </source>
</reference>
<dbReference type="InterPro" id="IPR037393">
    <property type="entry name" value="Bud22/SRFB1"/>
</dbReference>
<evidence type="ECO:0000259" key="3">
    <source>
        <dbReference type="Pfam" id="PF09073"/>
    </source>
</evidence>
<dbReference type="OMA" id="ALWEKKF"/>
<dbReference type="OrthoDB" id="3364872at2759"/>
<feature type="region of interest" description="Disordered" evidence="2">
    <location>
        <begin position="325"/>
        <end position="433"/>
    </location>
</feature>
<dbReference type="HOGENOM" id="CLU_029647_0_0_1"/>
<feature type="compositionally biased region" description="Basic and acidic residues" evidence="2">
    <location>
        <begin position="382"/>
        <end position="392"/>
    </location>
</feature>
<dbReference type="KEGG" id="pbl:PAAG_01304"/>
<accession>C1GS09</accession>
<dbReference type="PANTHER" id="PTHR23325">
    <property type="entry name" value="SERUM RESPONSE FACTOR-BINDING"/>
    <property type="match status" value="1"/>
</dbReference>
<dbReference type="STRING" id="502779.C1GS09"/>
<dbReference type="GO" id="GO:0005634">
    <property type="term" value="C:nucleus"/>
    <property type="evidence" value="ECO:0007669"/>
    <property type="project" value="TreeGrafter"/>
</dbReference>
<dbReference type="VEuPathDB" id="FungiDB:PAAG_01304"/>
<keyword evidence="5" id="KW-1185">Reference proteome</keyword>
<keyword evidence="1" id="KW-0175">Coiled coil</keyword>